<organism evidence="2 3">
    <name type="scientific">Paenarthrobacter ureafaciens</name>
    <dbReference type="NCBI Taxonomy" id="37931"/>
    <lineage>
        <taxon>Bacteria</taxon>
        <taxon>Bacillati</taxon>
        <taxon>Actinomycetota</taxon>
        <taxon>Actinomycetes</taxon>
        <taxon>Micrococcales</taxon>
        <taxon>Micrococcaceae</taxon>
        <taxon>Paenarthrobacter</taxon>
    </lineage>
</organism>
<gene>
    <name evidence="2" type="ORF">NL394_21685</name>
</gene>
<keyword evidence="1" id="KW-0472">Membrane</keyword>
<dbReference type="EMBL" id="CP101185">
    <property type="protein sequence ID" value="UYV97605.1"/>
    <property type="molecule type" value="Genomic_DNA"/>
</dbReference>
<keyword evidence="1" id="KW-1133">Transmembrane helix</keyword>
<protein>
    <submittedName>
        <fullName evidence="2">Uncharacterized protein</fullName>
    </submittedName>
</protein>
<name>A0AAX3EI80_PAEUR</name>
<dbReference type="Proteomes" id="UP001163293">
    <property type="component" value="Chromosome"/>
</dbReference>
<accession>A0AAX3EI80</accession>
<dbReference type="RefSeq" id="WP_021473282.1">
    <property type="nucleotide sequence ID" value="NZ_BDMH01000024.1"/>
</dbReference>
<sequence>MSTKQDLERLVAADPALAVTEAELAKSRERSLAVILSDAEQLTAGGSVEDFHNQSSSRRFRLVAGVGLVAATAAVIAGVAVSGVFVAAAEQPAPAATRTVATEETGSPLPEITGRMPTFDNHIVTGGNGNKAAVANDPEADFHMDAANPGKLGINAAGCFVSTYTDGSEGSLIFPSGTRIIDSGVVFPDGATLTIGDDFVFGGGSAEVDEGQCAPRGSAFLVQSWDSTR</sequence>
<dbReference type="AlphaFoldDB" id="A0AAX3EI80"/>
<reference evidence="2" key="1">
    <citation type="submission" date="2022-07" db="EMBL/GenBank/DDBJ databases">
        <authorList>
            <person name="Wu T."/>
        </authorList>
    </citation>
    <scope>NUCLEOTIDE SEQUENCE</scope>
    <source>
        <strain evidence="2">SD-1</strain>
    </source>
</reference>
<keyword evidence="3" id="KW-1185">Reference proteome</keyword>
<evidence type="ECO:0000313" key="2">
    <source>
        <dbReference type="EMBL" id="UYV97605.1"/>
    </source>
</evidence>
<keyword evidence="1" id="KW-0812">Transmembrane</keyword>
<feature type="transmembrane region" description="Helical" evidence="1">
    <location>
        <begin position="62"/>
        <end position="88"/>
    </location>
</feature>
<proteinExistence type="predicted"/>
<evidence type="ECO:0000313" key="3">
    <source>
        <dbReference type="Proteomes" id="UP001163293"/>
    </source>
</evidence>
<evidence type="ECO:0000256" key="1">
    <source>
        <dbReference type="SAM" id="Phobius"/>
    </source>
</evidence>